<evidence type="ECO:0000256" key="4">
    <source>
        <dbReference type="ARBA" id="ARBA00022917"/>
    </source>
</evidence>
<accession>A0A6M2DMF6</accession>
<dbReference type="PANTHER" id="PTHR11895">
    <property type="entry name" value="TRANSAMIDASE"/>
    <property type="match status" value="1"/>
</dbReference>
<feature type="active site" description="Charge relay system" evidence="5">
    <location>
        <position position="71"/>
    </location>
</feature>
<feature type="domain" description="Amidase" evidence="6">
    <location>
        <begin position="22"/>
        <end position="473"/>
    </location>
</feature>
<sequence>MNKILLSSIKQVASDARQDLKEICIEQALRLNNDLNSFIRIISSPNSNKSTQNNKSCSSSSLLNGIPFALKDNFCTKGIHTTCGSEMLRDFVPTYNATVYEKLLNAGAVLIGKSNMDEFGMGSGCVDSIYGPTRNCWGFSRENNFKNSRIAGGSSGGSAVAVASGACFFALGTDTGGSTRNPASYCGLVGLKPTYGLLSRYGIIPLVNSMDVPGILTRCIEDCVIVLNTIAGPDVMDSTTIKEPFQKISLSQTPNIKGVKVGIPKEYYCKEMSSEVTSTWTYMADKMENAGAIVKQVSLHSTSTSIIVYSILNQCEVSSNMARYDGIEFGLRPNIPADSTEQLYAESRFKGFNNIVKNRILSGNYFLLDKNYEKYFLKAMEVRRMIARDFENIFYGDNNVDVLLTPTTLSDAPTFEEFIEKDSQDQSSVQDYCTQPANMAGIPAVSVPIRLSKKSLPLSLQLMGPHLSEGRLLNIALWIEREAY</sequence>
<dbReference type="GO" id="GO:0050567">
    <property type="term" value="F:glutaminyl-tRNA synthase (glutamine-hydrolyzing) activity"/>
    <property type="evidence" value="ECO:0007669"/>
    <property type="project" value="UniProtKB-UniRule"/>
</dbReference>
<organism evidence="7">
    <name type="scientific">Xenopsylla cheopis</name>
    <name type="common">Oriental rat flea</name>
    <name type="synonym">Pulex cheopis</name>
    <dbReference type="NCBI Taxonomy" id="163159"/>
    <lineage>
        <taxon>Eukaryota</taxon>
        <taxon>Metazoa</taxon>
        <taxon>Ecdysozoa</taxon>
        <taxon>Arthropoda</taxon>
        <taxon>Hexapoda</taxon>
        <taxon>Insecta</taxon>
        <taxon>Pterygota</taxon>
        <taxon>Neoptera</taxon>
        <taxon>Endopterygota</taxon>
        <taxon>Siphonaptera</taxon>
        <taxon>Pulicidae</taxon>
        <taxon>Xenopsyllinae</taxon>
        <taxon>Xenopsylla</taxon>
    </lineage>
</organism>
<dbReference type="EMBL" id="GIIL01003743">
    <property type="protein sequence ID" value="NOV47469.1"/>
    <property type="molecule type" value="Transcribed_RNA"/>
</dbReference>
<protein>
    <recommendedName>
        <fullName evidence="5">Glutamyl-tRNA(Gln) amidotransferase subunit A, mitochondrial</fullName>
        <shortName evidence="5">Glu-AdT subunit A</shortName>
        <ecNumber evidence="5">6.3.5.7</ecNumber>
    </recommendedName>
</protein>
<dbReference type="InterPro" id="IPR000120">
    <property type="entry name" value="Amidase"/>
</dbReference>
<dbReference type="InterPro" id="IPR004412">
    <property type="entry name" value="GatA"/>
</dbReference>
<dbReference type="Gene3D" id="3.90.1300.10">
    <property type="entry name" value="Amidase signature (AS) domain"/>
    <property type="match status" value="1"/>
</dbReference>
<keyword evidence="1 5" id="KW-0436">Ligase</keyword>
<dbReference type="Pfam" id="PF01425">
    <property type="entry name" value="Amidase"/>
    <property type="match status" value="1"/>
</dbReference>
<dbReference type="InterPro" id="IPR023631">
    <property type="entry name" value="Amidase_dom"/>
</dbReference>
<evidence type="ECO:0000259" key="6">
    <source>
        <dbReference type="Pfam" id="PF01425"/>
    </source>
</evidence>
<comment type="subunit">
    <text evidence="5">Subunit of the heterotrimeric GatCAB amidotransferase (AdT) complex, composed of A, B and C subunits.</text>
</comment>
<dbReference type="HAMAP" id="MF_00120">
    <property type="entry name" value="GatA"/>
    <property type="match status" value="1"/>
</dbReference>
<name>A0A6M2DMF6_XENCH</name>
<evidence type="ECO:0000256" key="2">
    <source>
        <dbReference type="ARBA" id="ARBA00022741"/>
    </source>
</evidence>
<comment type="catalytic activity">
    <reaction evidence="5">
        <text>L-glutamyl-tRNA(Gln) + L-glutamine + ATP + H2O = L-glutaminyl-tRNA(Gln) + L-glutamate + ADP + phosphate + H(+)</text>
        <dbReference type="Rhea" id="RHEA:17521"/>
        <dbReference type="Rhea" id="RHEA-COMP:9681"/>
        <dbReference type="Rhea" id="RHEA-COMP:9684"/>
        <dbReference type="ChEBI" id="CHEBI:15377"/>
        <dbReference type="ChEBI" id="CHEBI:15378"/>
        <dbReference type="ChEBI" id="CHEBI:29985"/>
        <dbReference type="ChEBI" id="CHEBI:30616"/>
        <dbReference type="ChEBI" id="CHEBI:43474"/>
        <dbReference type="ChEBI" id="CHEBI:58359"/>
        <dbReference type="ChEBI" id="CHEBI:78520"/>
        <dbReference type="ChEBI" id="CHEBI:78521"/>
        <dbReference type="ChEBI" id="CHEBI:456216"/>
        <dbReference type="EC" id="6.3.5.7"/>
    </reaction>
</comment>
<dbReference type="InterPro" id="IPR036928">
    <property type="entry name" value="AS_sf"/>
</dbReference>
<keyword evidence="2 5" id="KW-0547">Nucleotide-binding</keyword>
<keyword evidence="4 5" id="KW-0648">Protein biosynthesis</keyword>
<dbReference type="SUPFAM" id="SSF75304">
    <property type="entry name" value="Amidase signature (AS) enzymes"/>
    <property type="match status" value="1"/>
</dbReference>
<gene>
    <name evidence="5" type="primary">GatA</name>
</gene>
<dbReference type="GO" id="GO:0005524">
    <property type="term" value="F:ATP binding"/>
    <property type="evidence" value="ECO:0007669"/>
    <property type="project" value="UniProtKB-KW"/>
</dbReference>
<dbReference type="GO" id="GO:0030956">
    <property type="term" value="C:glutamyl-tRNA(Gln) amidotransferase complex"/>
    <property type="evidence" value="ECO:0007669"/>
    <property type="project" value="UniProtKB-UniRule"/>
</dbReference>
<comment type="subcellular location">
    <subcellularLocation>
        <location evidence="5">Mitochondrion</location>
    </subcellularLocation>
</comment>
<evidence type="ECO:0000256" key="3">
    <source>
        <dbReference type="ARBA" id="ARBA00022840"/>
    </source>
</evidence>
<feature type="active site" description="Acyl-ester intermediate" evidence="5">
    <location>
        <position position="178"/>
    </location>
</feature>
<evidence type="ECO:0000313" key="7">
    <source>
        <dbReference type="EMBL" id="NOV47469.1"/>
    </source>
</evidence>
<dbReference type="AlphaFoldDB" id="A0A6M2DMF6"/>
<evidence type="ECO:0000256" key="5">
    <source>
        <dbReference type="HAMAP-Rule" id="MF_03150"/>
    </source>
</evidence>
<dbReference type="GO" id="GO:0032543">
    <property type="term" value="P:mitochondrial translation"/>
    <property type="evidence" value="ECO:0007669"/>
    <property type="project" value="UniProtKB-UniRule"/>
</dbReference>
<comment type="similarity">
    <text evidence="5">Belongs to the amidase family. GatA subfamily.</text>
</comment>
<keyword evidence="5" id="KW-0496">Mitochondrion</keyword>
<dbReference type="EC" id="6.3.5.7" evidence="5"/>
<dbReference type="GO" id="GO:0005739">
    <property type="term" value="C:mitochondrion"/>
    <property type="evidence" value="ECO:0007669"/>
    <property type="project" value="UniProtKB-SubCell"/>
</dbReference>
<evidence type="ECO:0000256" key="1">
    <source>
        <dbReference type="ARBA" id="ARBA00022598"/>
    </source>
</evidence>
<feature type="active site" description="Charge relay system" evidence="5">
    <location>
        <position position="154"/>
    </location>
</feature>
<comment type="function">
    <text evidence="5">Allows the formation of correctly charged Gln-tRNA(Gln) through the transamidation of misacylated Glu-tRNA(Gln) in the mitochondria. The reaction takes place in the presence of glutamine and ATP through an activated gamma-phospho-Glu-tRNA(Gln).</text>
</comment>
<dbReference type="GO" id="GO:0070681">
    <property type="term" value="P:glutaminyl-tRNAGln biosynthesis via transamidation"/>
    <property type="evidence" value="ECO:0007669"/>
    <property type="project" value="UniProtKB-UniRule"/>
</dbReference>
<reference evidence="7" key="1">
    <citation type="submission" date="2020-03" db="EMBL/GenBank/DDBJ databases">
        <title>Transcriptomic Profiling of the Digestive Tract of the Rat Flea, Xenopsylla cheopis, Following Blood Feeding and Infection with Yersinia pestis.</title>
        <authorList>
            <person name="Bland D.M."/>
            <person name="Martens C.A."/>
            <person name="Virtaneva K."/>
            <person name="Kanakabandi K."/>
            <person name="Long D."/>
            <person name="Rosenke R."/>
            <person name="Saturday G.A."/>
            <person name="Hoyt F.H."/>
            <person name="Bruno D.P."/>
            <person name="Ribeiro J.M.C."/>
            <person name="Hinnebusch J."/>
        </authorList>
    </citation>
    <scope>NUCLEOTIDE SEQUENCE</scope>
</reference>
<proteinExistence type="inferred from homology"/>
<keyword evidence="3 5" id="KW-0067">ATP-binding</keyword>
<dbReference type="PANTHER" id="PTHR11895:SF7">
    <property type="entry name" value="GLUTAMYL-TRNA(GLN) AMIDOTRANSFERASE SUBUNIT A, MITOCHONDRIAL"/>
    <property type="match status" value="1"/>
</dbReference>